<organism evidence="2 3">
    <name type="scientific">Enterovibrio qingdaonensis</name>
    <dbReference type="NCBI Taxonomy" id="2899818"/>
    <lineage>
        <taxon>Bacteria</taxon>
        <taxon>Pseudomonadati</taxon>
        <taxon>Pseudomonadota</taxon>
        <taxon>Gammaproteobacteria</taxon>
        <taxon>Vibrionales</taxon>
        <taxon>Vibrionaceae</taxon>
        <taxon>Enterovibrio</taxon>
    </lineage>
</organism>
<protein>
    <submittedName>
        <fullName evidence="2">DUF1330 domain-containing protein</fullName>
    </submittedName>
</protein>
<dbReference type="EMBL" id="JAJUBB010000008">
    <property type="protein sequence ID" value="MDD1782147.1"/>
    <property type="molecule type" value="Genomic_DNA"/>
</dbReference>
<dbReference type="InterPro" id="IPR011008">
    <property type="entry name" value="Dimeric_a/b-barrel"/>
</dbReference>
<dbReference type="InterPro" id="IPR010753">
    <property type="entry name" value="DUF1330"/>
</dbReference>
<evidence type="ECO:0000259" key="1">
    <source>
        <dbReference type="Pfam" id="PF07045"/>
    </source>
</evidence>
<dbReference type="Gene3D" id="3.30.70.100">
    <property type="match status" value="1"/>
</dbReference>
<dbReference type="RefSeq" id="WP_274142789.1">
    <property type="nucleotide sequence ID" value="NZ_JAJUBB010000008.1"/>
</dbReference>
<comment type="caution">
    <text evidence="2">The sequence shown here is derived from an EMBL/GenBank/DDBJ whole genome shotgun (WGS) entry which is preliminary data.</text>
</comment>
<name>A0ABT5QMC9_9GAMM</name>
<dbReference type="SUPFAM" id="SSF54909">
    <property type="entry name" value="Dimeric alpha+beta barrel"/>
    <property type="match status" value="1"/>
</dbReference>
<accession>A0ABT5QMC9</accession>
<proteinExistence type="predicted"/>
<feature type="domain" description="DUF1330" evidence="1">
    <location>
        <begin position="9"/>
        <end position="94"/>
    </location>
</feature>
<dbReference type="Pfam" id="PF07045">
    <property type="entry name" value="DUF1330"/>
    <property type="match status" value="1"/>
</dbReference>
<reference evidence="2" key="1">
    <citation type="submission" date="2021-12" db="EMBL/GenBank/DDBJ databases">
        <title>Enterovibrio ZSDZ35 sp. nov. and Enterovibrio ZSDZ42 sp. nov., isolated from coastal seawater in Qingdao.</title>
        <authorList>
            <person name="Zhang P."/>
        </authorList>
    </citation>
    <scope>NUCLEOTIDE SEQUENCE</scope>
    <source>
        <strain evidence="2">ZSDZ35</strain>
    </source>
</reference>
<evidence type="ECO:0000313" key="2">
    <source>
        <dbReference type="EMBL" id="MDD1782147.1"/>
    </source>
</evidence>
<gene>
    <name evidence="2" type="ORF">LRP49_13285</name>
</gene>
<sequence length="97" mass="11028">MTVLNFSYATIKDAGKFREYVVAAKVLLDEAGVDVVVRGDFFDVMRGDNMNPHVVAVFRYHDKEAAKRFYASPSYLKLVPLRDAACDMQIVLYDEMV</sequence>
<dbReference type="Proteomes" id="UP001149821">
    <property type="component" value="Unassembled WGS sequence"/>
</dbReference>
<keyword evidence="3" id="KW-1185">Reference proteome</keyword>
<evidence type="ECO:0000313" key="3">
    <source>
        <dbReference type="Proteomes" id="UP001149821"/>
    </source>
</evidence>